<dbReference type="EMBL" id="RKST01000014">
    <property type="protein sequence ID" value="RUM97145.1"/>
    <property type="molecule type" value="Genomic_DNA"/>
</dbReference>
<sequence>MLDTRKVRGGNGLAPIDAEIDTILDDVFNITKEATESFFNAYNANPDKRVLASWLETRTWREIDYVFLLNEQIRRYGLRFQRNHITLLAKQSFQEAEHYEELGKAVLSLGGIVPITVPKAAVSWSNWLWECMDRHYLAAIAAWYVSETSASGSFEPTFKGAEVQGHMDVVRIYKQIEIDEKFHTGLGRQVLSTYAETDEDRDEILRAMKGMRDIAWKSFTPEVVAATMRAA</sequence>
<proteinExistence type="predicted"/>
<dbReference type="SUPFAM" id="SSF47240">
    <property type="entry name" value="Ferritin-like"/>
    <property type="match status" value="1"/>
</dbReference>
<comment type="caution">
    <text evidence="1">The sequence shown here is derived from an EMBL/GenBank/DDBJ whole genome shotgun (WGS) entry which is preliminary data.</text>
</comment>
<organism evidence="1 2">
    <name type="scientific">Borborobacter arsenicus</name>
    <dbReference type="NCBI Taxonomy" id="1851146"/>
    <lineage>
        <taxon>Bacteria</taxon>
        <taxon>Pseudomonadati</taxon>
        <taxon>Pseudomonadota</taxon>
        <taxon>Alphaproteobacteria</taxon>
        <taxon>Hyphomicrobiales</taxon>
        <taxon>Phyllobacteriaceae</taxon>
        <taxon>Borborobacter</taxon>
    </lineage>
</organism>
<name>A0A432V4R0_9HYPH</name>
<accession>A0A432V4R0</accession>
<evidence type="ECO:0008006" key="3">
    <source>
        <dbReference type="Google" id="ProtNLM"/>
    </source>
</evidence>
<dbReference type="InterPro" id="IPR016084">
    <property type="entry name" value="Haem_Oase-like_multi-hlx"/>
</dbReference>
<keyword evidence="2" id="KW-1185">Reference proteome</keyword>
<evidence type="ECO:0000313" key="2">
    <source>
        <dbReference type="Proteomes" id="UP000281647"/>
    </source>
</evidence>
<dbReference type="AlphaFoldDB" id="A0A432V4R0"/>
<dbReference type="InterPro" id="IPR009078">
    <property type="entry name" value="Ferritin-like_SF"/>
</dbReference>
<reference evidence="1 2" key="1">
    <citation type="submission" date="2018-11" db="EMBL/GenBank/DDBJ databases">
        <title>Pseudaminobacter arsenicus sp. nov., an arsenic-resistant bacterium isolated from arsenic-rich aquifers.</title>
        <authorList>
            <person name="Mu Y."/>
        </authorList>
    </citation>
    <scope>NUCLEOTIDE SEQUENCE [LARGE SCALE GENOMIC DNA]</scope>
    <source>
        <strain evidence="1 2">CB3</strain>
    </source>
</reference>
<dbReference type="Gene3D" id="1.20.910.10">
    <property type="entry name" value="Heme oxygenase-like"/>
    <property type="match status" value="1"/>
</dbReference>
<dbReference type="Proteomes" id="UP000281647">
    <property type="component" value="Unassembled WGS sequence"/>
</dbReference>
<protein>
    <recommendedName>
        <fullName evidence="3">Ferritin-like domain-containing protein</fullName>
    </recommendedName>
</protein>
<dbReference type="OrthoDB" id="8110861at2"/>
<evidence type="ECO:0000313" key="1">
    <source>
        <dbReference type="EMBL" id="RUM97145.1"/>
    </source>
</evidence>
<dbReference type="RefSeq" id="WP_128627318.1">
    <property type="nucleotide sequence ID" value="NZ_RKST01000014.1"/>
</dbReference>
<gene>
    <name evidence="1" type="ORF">EET67_14905</name>
</gene>